<evidence type="ECO:0000313" key="1">
    <source>
        <dbReference type="EMBL" id="OQR86319.1"/>
    </source>
</evidence>
<dbReference type="OrthoDB" id="123622at2759"/>
<protein>
    <recommendedName>
        <fullName evidence="3">MULE transposase domain-containing protein</fullName>
    </recommendedName>
</protein>
<organism evidence="1 2">
    <name type="scientific">Achlya hypogyna</name>
    <name type="common">Oomycete</name>
    <name type="synonym">Protoachlya hypogyna</name>
    <dbReference type="NCBI Taxonomy" id="1202772"/>
    <lineage>
        <taxon>Eukaryota</taxon>
        <taxon>Sar</taxon>
        <taxon>Stramenopiles</taxon>
        <taxon>Oomycota</taxon>
        <taxon>Saprolegniomycetes</taxon>
        <taxon>Saprolegniales</taxon>
        <taxon>Achlyaceae</taxon>
        <taxon>Achlya</taxon>
    </lineage>
</organism>
<dbReference type="Proteomes" id="UP000243579">
    <property type="component" value="Unassembled WGS sequence"/>
</dbReference>
<accession>A0A1V9YKR5</accession>
<proteinExistence type="predicted"/>
<evidence type="ECO:0000313" key="2">
    <source>
        <dbReference type="Proteomes" id="UP000243579"/>
    </source>
</evidence>
<sequence length="252" mass="29354">MYRCRKESSGGDIFREVETPPTCFIAPDDKRYFQQFNTTTIHQKKLRRIMGFAHPSLVSKLKYLGLSPFIDGTFRVCPKPFVQCVIMMYDPAHDTYLPVFYVLMDAKDNWAYWEMLNQVKIQCDVKIFPRRSWASMVQVLGLFQGHLAEAVRRVDLECQLRHRQRHGALNRTNNPLEKYNRNFGDKFPAAYPGLLSFIQVTKEDASNYVTRLNDIMYGCRNPAQHAASTTPTIPESYTNFNLYNLTSIYFAF</sequence>
<name>A0A1V9YKR5_ACHHY</name>
<reference evidence="1 2" key="1">
    <citation type="journal article" date="2014" name="Genome Biol. Evol.">
        <title>The secreted proteins of Achlya hypogyna and Thraustotheca clavata identify the ancestral oomycete secretome and reveal gene acquisitions by horizontal gene transfer.</title>
        <authorList>
            <person name="Misner I."/>
            <person name="Blouin N."/>
            <person name="Leonard G."/>
            <person name="Richards T.A."/>
            <person name="Lane C.E."/>
        </authorList>
    </citation>
    <scope>NUCLEOTIDE SEQUENCE [LARGE SCALE GENOMIC DNA]</scope>
    <source>
        <strain evidence="1 2">ATCC 48635</strain>
    </source>
</reference>
<gene>
    <name evidence="1" type="ORF">ACHHYP_20496</name>
</gene>
<dbReference type="EMBL" id="JNBR01001516">
    <property type="protein sequence ID" value="OQR86319.1"/>
    <property type="molecule type" value="Genomic_DNA"/>
</dbReference>
<keyword evidence="2" id="KW-1185">Reference proteome</keyword>
<evidence type="ECO:0008006" key="3">
    <source>
        <dbReference type="Google" id="ProtNLM"/>
    </source>
</evidence>
<dbReference type="AlphaFoldDB" id="A0A1V9YKR5"/>
<comment type="caution">
    <text evidence="1">The sequence shown here is derived from an EMBL/GenBank/DDBJ whole genome shotgun (WGS) entry which is preliminary data.</text>
</comment>